<protein>
    <submittedName>
        <fullName evidence="1">Uncharacterized protein</fullName>
    </submittedName>
</protein>
<dbReference type="EMBL" id="QKWP01002767">
    <property type="protein sequence ID" value="RIB02222.1"/>
    <property type="molecule type" value="Genomic_DNA"/>
</dbReference>
<sequence>MCTNSTNKLIVNKQLVLQKPEVFFEKYENNQKYEIYINEHISKNKKNKVNLIPVLNVENLHISIFTSFEFGEFQPLRNFKKAPSNKLITENTNSCNEPNHPFTNYLQNNETVELRFPDLEKMKLFFKTYID</sequence>
<keyword evidence="2" id="KW-1185">Reference proteome</keyword>
<accession>A0A397TVU3</accession>
<evidence type="ECO:0000313" key="1">
    <source>
        <dbReference type="EMBL" id="RIB02222.1"/>
    </source>
</evidence>
<reference evidence="1 2" key="1">
    <citation type="submission" date="2018-06" db="EMBL/GenBank/DDBJ databases">
        <title>Comparative genomics reveals the genomic features of Rhizophagus irregularis, R. cerebriforme, R. diaphanum and Gigaspora rosea, and their symbiotic lifestyle signature.</title>
        <authorList>
            <person name="Morin E."/>
            <person name="San Clemente H."/>
            <person name="Chen E.C.H."/>
            <person name="De La Providencia I."/>
            <person name="Hainaut M."/>
            <person name="Kuo A."/>
            <person name="Kohler A."/>
            <person name="Murat C."/>
            <person name="Tang N."/>
            <person name="Roy S."/>
            <person name="Loubradou J."/>
            <person name="Henrissat B."/>
            <person name="Grigoriev I.V."/>
            <person name="Corradi N."/>
            <person name="Roux C."/>
            <person name="Martin F.M."/>
        </authorList>
    </citation>
    <scope>NUCLEOTIDE SEQUENCE [LARGE SCALE GENOMIC DNA]</scope>
    <source>
        <strain evidence="1 2">DAOM 194757</strain>
    </source>
</reference>
<dbReference type="OrthoDB" id="2485244at2759"/>
<dbReference type="AlphaFoldDB" id="A0A397TVU3"/>
<evidence type="ECO:0000313" key="2">
    <source>
        <dbReference type="Proteomes" id="UP000266673"/>
    </source>
</evidence>
<dbReference type="Proteomes" id="UP000266673">
    <property type="component" value="Unassembled WGS sequence"/>
</dbReference>
<name>A0A397TVU3_9GLOM</name>
<proteinExistence type="predicted"/>
<gene>
    <name evidence="1" type="ORF">C2G38_2228408</name>
</gene>
<comment type="caution">
    <text evidence="1">The sequence shown here is derived from an EMBL/GenBank/DDBJ whole genome shotgun (WGS) entry which is preliminary data.</text>
</comment>
<organism evidence="1 2">
    <name type="scientific">Gigaspora rosea</name>
    <dbReference type="NCBI Taxonomy" id="44941"/>
    <lineage>
        <taxon>Eukaryota</taxon>
        <taxon>Fungi</taxon>
        <taxon>Fungi incertae sedis</taxon>
        <taxon>Mucoromycota</taxon>
        <taxon>Glomeromycotina</taxon>
        <taxon>Glomeromycetes</taxon>
        <taxon>Diversisporales</taxon>
        <taxon>Gigasporaceae</taxon>
        <taxon>Gigaspora</taxon>
    </lineage>
</organism>